<keyword evidence="1" id="KW-0472">Membrane</keyword>
<reference evidence="2 3" key="1">
    <citation type="submission" date="2020-02" db="EMBL/GenBank/DDBJ databases">
        <title>Whole-genome analyses of novel actinobacteria.</title>
        <authorList>
            <person name="Sahin N."/>
        </authorList>
    </citation>
    <scope>NUCLEOTIDE SEQUENCE [LARGE SCALE GENOMIC DNA]</scope>
    <source>
        <strain evidence="2 3">A7024</strain>
    </source>
</reference>
<dbReference type="EMBL" id="JAAKZV010000434">
    <property type="protein sequence ID" value="NGN70196.1"/>
    <property type="molecule type" value="Genomic_DNA"/>
</dbReference>
<name>A0A6G4UEH0_9ACTN</name>
<dbReference type="Proteomes" id="UP000481583">
    <property type="component" value="Unassembled WGS sequence"/>
</dbReference>
<keyword evidence="1" id="KW-1133">Transmembrane helix</keyword>
<accession>A0A6G4UEH0</accession>
<keyword evidence="3" id="KW-1185">Reference proteome</keyword>
<gene>
    <name evidence="2" type="ORF">G5C51_40725</name>
</gene>
<sequence>MTATTHTAAATPAAQAADLPHEHWWAGPLAATLAGGPLLLWGSLTLFGPVLLLPLLLLVPAWLLPPRRGNRSTRITLCTIVAAAAALEVLFFVYMIVVWSAAT</sequence>
<keyword evidence="1" id="KW-0812">Transmembrane</keyword>
<feature type="transmembrane region" description="Helical" evidence="1">
    <location>
        <begin position="40"/>
        <end position="63"/>
    </location>
</feature>
<comment type="caution">
    <text evidence="2">The sequence shown here is derived from an EMBL/GenBank/DDBJ whole genome shotgun (WGS) entry which is preliminary data.</text>
</comment>
<protein>
    <submittedName>
        <fullName evidence="2">Uncharacterized protein</fullName>
    </submittedName>
</protein>
<organism evidence="2 3">
    <name type="scientific">Streptomyces coryli</name>
    <dbReference type="NCBI Taxonomy" id="1128680"/>
    <lineage>
        <taxon>Bacteria</taxon>
        <taxon>Bacillati</taxon>
        <taxon>Actinomycetota</taxon>
        <taxon>Actinomycetes</taxon>
        <taxon>Kitasatosporales</taxon>
        <taxon>Streptomycetaceae</taxon>
        <taxon>Streptomyces</taxon>
    </lineage>
</organism>
<evidence type="ECO:0000313" key="3">
    <source>
        <dbReference type="Proteomes" id="UP000481583"/>
    </source>
</evidence>
<proteinExistence type="predicted"/>
<evidence type="ECO:0000313" key="2">
    <source>
        <dbReference type="EMBL" id="NGN70196.1"/>
    </source>
</evidence>
<dbReference type="RefSeq" id="WP_165245792.1">
    <property type="nucleotide sequence ID" value="NZ_JAAKZV010000434.1"/>
</dbReference>
<evidence type="ECO:0000256" key="1">
    <source>
        <dbReference type="SAM" id="Phobius"/>
    </source>
</evidence>
<dbReference type="AlphaFoldDB" id="A0A6G4UEH0"/>
<feature type="transmembrane region" description="Helical" evidence="1">
    <location>
        <begin position="75"/>
        <end position="102"/>
    </location>
</feature>